<dbReference type="Proteomes" id="UP001335737">
    <property type="component" value="Unassembled WGS sequence"/>
</dbReference>
<accession>A0ABU6KCM8</accession>
<evidence type="ECO:0000313" key="1">
    <source>
        <dbReference type="EMBL" id="MEC5422589.1"/>
    </source>
</evidence>
<organism evidence="1 2">
    <name type="scientific">Virgibacillus tibetensis</name>
    <dbReference type="NCBI Taxonomy" id="3042313"/>
    <lineage>
        <taxon>Bacteria</taxon>
        <taxon>Bacillati</taxon>
        <taxon>Bacillota</taxon>
        <taxon>Bacilli</taxon>
        <taxon>Bacillales</taxon>
        <taxon>Bacillaceae</taxon>
        <taxon>Virgibacillus</taxon>
    </lineage>
</organism>
<evidence type="ECO:0000313" key="2">
    <source>
        <dbReference type="Proteomes" id="UP001335737"/>
    </source>
</evidence>
<comment type="caution">
    <text evidence="1">The sequence shown here is derived from an EMBL/GenBank/DDBJ whole genome shotgun (WGS) entry which is preliminary data.</text>
</comment>
<name>A0ABU6KCM8_9BACI</name>
<reference evidence="1 2" key="1">
    <citation type="journal article" date="2024" name="Int. J. Syst. Evol. Microbiol.">
        <title>Virgibacillus tibetensis sp. nov., isolated from salt lake on the Tibetan Plateau of China.</title>
        <authorList>
            <person name="Phurbu D."/>
            <person name="Liu Z.-X."/>
            <person name="Wang R."/>
            <person name="Zheng Y.-Y."/>
            <person name="Liu H.-C."/>
            <person name="Zhou Y.-G."/>
            <person name="Yu Y.-J."/>
            <person name="Li A.-H."/>
        </authorList>
    </citation>
    <scope>NUCLEOTIDE SEQUENCE [LARGE SCALE GENOMIC DNA]</scope>
    <source>
        <strain evidence="1 2">C22-A2</strain>
    </source>
</reference>
<dbReference type="RefSeq" id="WP_327606146.1">
    <property type="nucleotide sequence ID" value="NZ_JARZFX010000001.1"/>
</dbReference>
<dbReference type="InterPro" id="IPR025004">
    <property type="entry name" value="SenN/SenS"/>
</dbReference>
<gene>
    <name evidence="1" type="ORF">QGM71_03665</name>
</gene>
<dbReference type="Pfam" id="PF13040">
    <property type="entry name" value="Fur_reg_FbpB"/>
    <property type="match status" value="1"/>
</dbReference>
<dbReference type="EMBL" id="JARZFX010000001">
    <property type="protein sequence ID" value="MEC5422589.1"/>
    <property type="molecule type" value="Genomic_DNA"/>
</dbReference>
<protein>
    <submittedName>
        <fullName evidence="1">FbpB family small basic protein</fullName>
    </submittedName>
</protein>
<sequence>MTFDDLVQENRQQIMKDHLLMEKIEQNLEMKMHQSLKQKKVK</sequence>
<keyword evidence="2" id="KW-1185">Reference proteome</keyword>
<proteinExistence type="predicted"/>